<comment type="caution">
    <text evidence="8">The sequence shown here is derived from an EMBL/GenBank/DDBJ whole genome shotgun (WGS) entry which is preliminary data.</text>
</comment>
<feature type="transmembrane region" description="Helical" evidence="6">
    <location>
        <begin position="342"/>
        <end position="364"/>
    </location>
</feature>
<evidence type="ECO:0000313" key="9">
    <source>
        <dbReference type="Proteomes" id="UP000789704"/>
    </source>
</evidence>
<dbReference type="CDD" id="cd17324">
    <property type="entry name" value="MFS_NepI_like"/>
    <property type="match status" value="1"/>
</dbReference>
<evidence type="ECO:0000256" key="4">
    <source>
        <dbReference type="ARBA" id="ARBA00022989"/>
    </source>
</evidence>
<feature type="transmembrane region" description="Helical" evidence="6">
    <location>
        <begin position="254"/>
        <end position="274"/>
    </location>
</feature>
<keyword evidence="4 6" id="KW-1133">Transmembrane helix</keyword>
<evidence type="ECO:0000256" key="2">
    <source>
        <dbReference type="ARBA" id="ARBA00022475"/>
    </source>
</evidence>
<dbReference type="PANTHER" id="PTHR43124">
    <property type="entry name" value="PURINE EFFLUX PUMP PBUE"/>
    <property type="match status" value="1"/>
</dbReference>
<evidence type="ECO:0000256" key="6">
    <source>
        <dbReference type="SAM" id="Phobius"/>
    </source>
</evidence>
<gene>
    <name evidence="8" type="primary">sotB</name>
    <name evidence="8" type="ORF">LMG31841_05404</name>
</gene>
<dbReference type="Proteomes" id="UP000789704">
    <property type="component" value="Unassembled WGS sequence"/>
</dbReference>
<feature type="transmembrane region" description="Helical" evidence="6">
    <location>
        <begin position="107"/>
        <end position="128"/>
    </location>
</feature>
<dbReference type="PROSITE" id="PS50850">
    <property type="entry name" value="MFS"/>
    <property type="match status" value="1"/>
</dbReference>
<reference evidence="8" key="1">
    <citation type="submission" date="2021-04" db="EMBL/GenBank/DDBJ databases">
        <authorList>
            <person name="Vanwijnsberghe S."/>
        </authorList>
    </citation>
    <scope>NUCLEOTIDE SEQUENCE</scope>
    <source>
        <strain evidence="8">LMG 31841</strain>
    </source>
</reference>
<dbReference type="PANTHER" id="PTHR43124:SF3">
    <property type="entry name" value="CHLORAMPHENICOL EFFLUX PUMP RV0191"/>
    <property type="match status" value="1"/>
</dbReference>
<keyword evidence="3 6" id="KW-0812">Transmembrane</keyword>
<evidence type="ECO:0000259" key="7">
    <source>
        <dbReference type="PROSITE" id="PS50850"/>
    </source>
</evidence>
<keyword evidence="9" id="KW-1185">Reference proteome</keyword>
<name>A0A9N8S1Q2_9BURK</name>
<feature type="transmembrane region" description="Helical" evidence="6">
    <location>
        <begin position="164"/>
        <end position="182"/>
    </location>
</feature>
<dbReference type="GO" id="GO:0022857">
    <property type="term" value="F:transmembrane transporter activity"/>
    <property type="evidence" value="ECO:0007669"/>
    <property type="project" value="InterPro"/>
</dbReference>
<dbReference type="Pfam" id="PF07690">
    <property type="entry name" value="MFS_1"/>
    <property type="match status" value="2"/>
</dbReference>
<dbReference type="AlphaFoldDB" id="A0A9N8S1Q2"/>
<dbReference type="InterPro" id="IPR036259">
    <property type="entry name" value="MFS_trans_sf"/>
</dbReference>
<proteinExistence type="predicted"/>
<feature type="transmembrane region" description="Helical" evidence="6">
    <location>
        <begin position="281"/>
        <end position="297"/>
    </location>
</feature>
<dbReference type="SUPFAM" id="SSF103473">
    <property type="entry name" value="MFS general substrate transporter"/>
    <property type="match status" value="1"/>
</dbReference>
<dbReference type="Gene3D" id="1.20.1250.20">
    <property type="entry name" value="MFS general substrate transporter like domains"/>
    <property type="match status" value="2"/>
</dbReference>
<dbReference type="InterPro" id="IPR005829">
    <property type="entry name" value="Sugar_transporter_CS"/>
</dbReference>
<dbReference type="EMBL" id="CAJQZC010000015">
    <property type="protein sequence ID" value="CAG4924632.1"/>
    <property type="molecule type" value="Genomic_DNA"/>
</dbReference>
<evidence type="ECO:0000313" key="8">
    <source>
        <dbReference type="EMBL" id="CAG4924632.1"/>
    </source>
</evidence>
<dbReference type="InterPro" id="IPR050189">
    <property type="entry name" value="MFS_Efflux_Transporters"/>
</dbReference>
<feature type="transmembrane region" description="Helical" evidence="6">
    <location>
        <begin position="303"/>
        <end position="321"/>
    </location>
</feature>
<protein>
    <submittedName>
        <fullName evidence="8">Sugar efflux transporter</fullName>
    </submittedName>
</protein>
<evidence type="ECO:0000256" key="1">
    <source>
        <dbReference type="ARBA" id="ARBA00004651"/>
    </source>
</evidence>
<keyword evidence="5 6" id="KW-0472">Membrane</keyword>
<feature type="transmembrane region" description="Helical" evidence="6">
    <location>
        <begin position="46"/>
        <end position="66"/>
    </location>
</feature>
<dbReference type="RefSeq" id="WP_228883499.1">
    <property type="nucleotide sequence ID" value="NZ_CAJQZC010000015.1"/>
</dbReference>
<dbReference type="InterPro" id="IPR020846">
    <property type="entry name" value="MFS_dom"/>
</dbReference>
<dbReference type="PROSITE" id="PS00216">
    <property type="entry name" value="SUGAR_TRANSPORT_1"/>
    <property type="match status" value="1"/>
</dbReference>
<feature type="transmembrane region" description="Helical" evidence="6">
    <location>
        <begin position="219"/>
        <end position="242"/>
    </location>
</feature>
<feature type="transmembrane region" description="Helical" evidence="6">
    <location>
        <begin position="78"/>
        <end position="101"/>
    </location>
</feature>
<keyword evidence="2" id="KW-1003">Cell membrane</keyword>
<accession>A0A9N8S1Q2</accession>
<organism evidence="8 9">
    <name type="scientific">Paraburkholderia saeva</name>
    <dbReference type="NCBI Taxonomy" id="2777537"/>
    <lineage>
        <taxon>Bacteria</taxon>
        <taxon>Pseudomonadati</taxon>
        <taxon>Pseudomonadota</taxon>
        <taxon>Betaproteobacteria</taxon>
        <taxon>Burkholderiales</taxon>
        <taxon>Burkholderiaceae</taxon>
        <taxon>Paraburkholderia</taxon>
    </lineage>
</organism>
<dbReference type="InterPro" id="IPR011701">
    <property type="entry name" value="MFS"/>
</dbReference>
<feature type="domain" description="Major facilitator superfamily (MFS) profile" evidence="7">
    <location>
        <begin position="12"/>
        <end position="402"/>
    </location>
</feature>
<feature type="transmembrane region" description="Helical" evidence="6">
    <location>
        <begin position="140"/>
        <end position="158"/>
    </location>
</feature>
<dbReference type="GO" id="GO:0005886">
    <property type="term" value="C:plasma membrane"/>
    <property type="evidence" value="ECO:0007669"/>
    <property type="project" value="UniProtKB-SubCell"/>
</dbReference>
<feature type="transmembrane region" description="Helical" evidence="6">
    <location>
        <begin position="12"/>
        <end position="34"/>
    </location>
</feature>
<comment type="subcellular location">
    <subcellularLocation>
        <location evidence="1">Cell membrane</location>
        <topology evidence="1">Multi-pass membrane protein</topology>
    </subcellularLocation>
</comment>
<feature type="transmembrane region" description="Helical" evidence="6">
    <location>
        <begin position="376"/>
        <end position="394"/>
    </location>
</feature>
<evidence type="ECO:0000256" key="3">
    <source>
        <dbReference type="ARBA" id="ARBA00022692"/>
    </source>
</evidence>
<evidence type="ECO:0000256" key="5">
    <source>
        <dbReference type="ARBA" id="ARBA00023136"/>
    </source>
</evidence>
<sequence>MNPLTPTRERRLLWLLALTQFTIIMDFMVMMPLGPQIMHAFTITPAAFATAVSAYSWCSGLSGLLAATYIDRFDRRRLLLYVYALFALSNLACALAGSFTLLLVARAFAGLTGGVLGSVIMAIVTDVIPPARRGAATGTIMTAFSLAAIAGVPAGVMLGAHFTWAAPFVLLVALSVAIWLACSRIVPSLSEHLARGTPPLNEVLPALGRLLVLPRHLNAFALTFMMMVSQMMVIPFISPMLVANHGVEPAHLSWIYMAGGAATFFTSRAIGRLADRYGRRVMFRVFAVLSVLPVLFVTHLPALPFFIVVPFFAVFMVAVSGRMVPMQALMTTVPAPSQRGAFLSANSAVMALGTGCGAWLGGLMLSITPAGHIDGYGTNGWAAVALVLLAFAWISRVKAADEEVSPADRKDVGVPVSRSPG</sequence>